<feature type="domain" description="Transketolase-like pyrimidine-binding" evidence="7">
    <location>
        <begin position="4"/>
        <end position="179"/>
    </location>
</feature>
<dbReference type="Gene3D" id="3.40.50.970">
    <property type="match status" value="1"/>
</dbReference>
<dbReference type="PANTHER" id="PTHR43257">
    <property type="entry name" value="PYRUVATE DEHYDROGENASE E1 COMPONENT BETA SUBUNIT"/>
    <property type="match status" value="1"/>
</dbReference>
<organism evidence="8 9">
    <name type="scientific">Photobacterium sp. (strain ATCC 43367)</name>
    <dbReference type="NCBI Taxonomy" id="379097"/>
    <lineage>
        <taxon>Bacteria</taxon>
        <taxon>Pseudomonadati</taxon>
        <taxon>Pseudomonadota</taxon>
        <taxon>Gammaproteobacteria</taxon>
        <taxon>Vibrionales</taxon>
        <taxon>Vibrionaceae</taxon>
        <taxon>Vibrio</taxon>
        <taxon>Vibrio oreintalis group</taxon>
    </lineage>
</organism>
<dbReference type="EMBL" id="JRWP01000056">
    <property type="protein sequence ID" value="KGY07052.1"/>
    <property type="molecule type" value="Genomic_DNA"/>
</dbReference>
<accession>A0A0A5HND3</accession>
<dbReference type="AlphaFoldDB" id="A0A0A5HND3"/>
<sequence length="327" mass="35790">MAEMTLVEAVNLALHHEMAKDANVIVLGEDVGDNGGVFRATVGLKEKFGLRRVIDSPLAEALIGGVAVGMATQGLRPVAEFQFQGFVFPAMEHLMCHAARMRNRTRGRLTCPAVFRAPFGGGIHAPEHHSESIEALFAHIPGFKVVIPSSPQRAYGLLLASIRSNDPILFFEPKRIYRTVKSEVVDSGEALPLDTCFTLRKGRDITLVTWGACVVESLQAAETLSKQGVEVEVIDLASIKPLDMDTILKSLEKTGRLLVVHEASRSGGVGAEIITRVAEKALCILKAPPKRVTGMDTIMPYYRNEDYFMIQEQDIVLAAKELVEGWK</sequence>
<dbReference type="FunFam" id="3.40.50.970:FF:000001">
    <property type="entry name" value="Pyruvate dehydrogenase E1 beta subunit"/>
    <property type="match status" value="1"/>
</dbReference>
<dbReference type="FunFam" id="3.40.50.920:FF:000001">
    <property type="entry name" value="Pyruvate dehydrogenase E1 beta subunit"/>
    <property type="match status" value="1"/>
</dbReference>
<dbReference type="InterPro" id="IPR009014">
    <property type="entry name" value="Transketo_C/PFOR_II"/>
</dbReference>
<reference evidence="8 9" key="1">
    <citation type="submission" date="2014-10" db="EMBL/GenBank/DDBJ databases">
        <title>Genome sequencing of Vibrio sinaloensis T08.</title>
        <authorList>
            <person name="Chan K.-G."/>
            <person name="Mohamad N.I."/>
        </authorList>
    </citation>
    <scope>NUCLEOTIDE SEQUENCE [LARGE SCALE GENOMIC DNA]</scope>
    <source>
        <strain evidence="8 9">T08</strain>
    </source>
</reference>
<comment type="cofactor">
    <cofactor evidence="1">
        <name>thiamine diphosphate</name>
        <dbReference type="ChEBI" id="CHEBI:58937"/>
    </cofactor>
</comment>
<dbReference type="InterPro" id="IPR029061">
    <property type="entry name" value="THDP-binding"/>
</dbReference>
<dbReference type="Gene3D" id="3.40.50.920">
    <property type="match status" value="1"/>
</dbReference>
<dbReference type="Pfam" id="PF02780">
    <property type="entry name" value="Transketolase_C"/>
    <property type="match status" value="1"/>
</dbReference>
<evidence type="ECO:0000256" key="6">
    <source>
        <dbReference type="ARBA" id="ARBA00082400"/>
    </source>
</evidence>
<evidence type="ECO:0000256" key="2">
    <source>
        <dbReference type="ARBA" id="ARBA00002859"/>
    </source>
</evidence>
<dbReference type="SUPFAM" id="SSF52922">
    <property type="entry name" value="TK C-terminal domain-like"/>
    <property type="match status" value="1"/>
</dbReference>
<evidence type="ECO:0000256" key="3">
    <source>
        <dbReference type="ARBA" id="ARBA00023002"/>
    </source>
</evidence>
<dbReference type="SMART" id="SM00861">
    <property type="entry name" value="Transket_pyr"/>
    <property type="match status" value="1"/>
</dbReference>
<keyword evidence="3" id="KW-0560">Oxidoreductase</keyword>
<protein>
    <recommendedName>
        <fullName evidence="5">2-oxoisovalerate dehydrogenase subunit beta</fullName>
    </recommendedName>
    <alternativeName>
        <fullName evidence="6">Branched-chain alpha-keto acid dehydrogenase E1 component beta chain</fullName>
    </alternativeName>
</protein>
<proteinExistence type="predicted"/>
<dbReference type="InterPro" id="IPR033248">
    <property type="entry name" value="Transketolase_C"/>
</dbReference>
<dbReference type="Pfam" id="PF02779">
    <property type="entry name" value="Transket_pyr"/>
    <property type="match status" value="1"/>
</dbReference>
<evidence type="ECO:0000256" key="4">
    <source>
        <dbReference type="ARBA" id="ARBA00023052"/>
    </source>
</evidence>
<evidence type="ECO:0000313" key="9">
    <source>
        <dbReference type="Proteomes" id="UP000030451"/>
    </source>
</evidence>
<comment type="caution">
    <text evidence="8">The sequence shown here is derived from an EMBL/GenBank/DDBJ whole genome shotgun (WGS) entry which is preliminary data.</text>
</comment>
<evidence type="ECO:0000256" key="1">
    <source>
        <dbReference type="ARBA" id="ARBA00001964"/>
    </source>
</evidence>
<dbReference type="PANTHER" id="PTHR43257:SF2">
    <property type="entry name" value="PYRUVATE DEHYDROGENASE E1 COMPONENT SUBUNIT BETA"/>
    <property type="match status" value="1"/>
</dbReference>
<dbReference type="SUPFAM" id="SSF52518">
    <property type="entry name" value="Thiamin diphosphate-binding fold (THDP-binding)"/>
    <property type="match status" value="1"/>
</dbReference>
<comment type="function">
    <text evidence="2">The branched-chain alpha-keto dehydrogenase complex catalyzes the overall conversion of alpha-keto acids to acyl-CoA and CO(2). It contains multiple copies of three enzymatic components: branched-chain alpha-keto acid decarboxylase (E1), lipoamide acyltransferase (E2) and lipoamide dehydrogenase (E3).</text>
</comment>
<evidence type="ECO:0000313" key="8">
    <source>
        <dbReference type="EMBL" id="KGY07052.1"/>
    </source>
</evidence>
<dbReference type="OrthoDB" id="9780894at2"/>
<dbReference type="CDD" id="cd07036">
    <property type="entry name" value="TPP_PYR_E1-PDHc-beta_like"/>
    <property type="match status" value="1"/>
</dbReference>
<dbReference type="Proteomes" id="UP000030451">
    <property type="component" value="Unassembled WGS sequence"/>
</dbReference>
<dbReference type="InterPro" id="IPR005475">
    <property type="entry name" value="Transketolase-like_Pyr-bd"/>
</dbReference>
<evidence type="ECO:0000256" key="5">
    <source>
        <dbReference type="ARBA" id="ARBA00070795"/>
    </source>
</evidence>
<evidence type="ECO:0000259" key="7">
    <source>
        <dbReference type="SMART" id="SM00861"/>
    </source>
</evidence>
<dbReference type="RefSeq" id="WP_038193042.1">
    <property type="nucleotide sequence ID" value="NZ_JRWP01000056.1"/>
</dbReference>
<gene>
    <name evidence="8" type="ORF">NM06_19205</name>
</gene>
<keyword evidence="4" id="KW-0786">Thiamine pyrophosphate</keyword>
<name>A0A0A5HND3_PHOS4</name>
<dbReference type="STRING" id="379097.SE23_04870"/>
<dbReference type="GO" id="GO:0016491">
    <property type="term" value="F:oxidoreductase activity"/>
    <property type="evidence" value="ECO:0007669"/>
    <property type="project" value="UniProtKB-KW"/>
</dbReference>